<keyword evidence="2" id="KW-1185">Reference proteome</keyword>
<name>A0ABR1V770_9PEZI</name>
<dbReference type="RefSeq" id="XP_066663773.1">
    <property type="nucleotide sequence ID" value="XM_066818081.1"/>
</dbReference>
<evidence type="ECO:0000313" key="2">
    <source>
        <dbReference type="Proteomes" id="UP001433268"/>
    </source>
</evidence>
<gene>
    <name evidence="1" type="ORF">PG997_013767</name>
</gene>
<dbReference type="Proteomes" id="UP001433268">
    <property type="component" value="Unassembled WGS sequence"/>
</dbReference>
<comment type="caution">
    <text evidence="1">The sequence shown here is derived from an EMBL/GenBank/DDBJ whole genome shotgun (WGS) entry which is preliminary data.</text>
</comment>
<organism evidence="1 2">
    <name type="scientific">Apiospora hydei</name>
    <dbReference type="NCBI Taxonomy" id="1337664"/>
    <lineage>
        <taxon>Eukaryota</taxon>
        <taxon>Fungi</taxon>
        <taxon>Dikarya</taxon>
        <taxon>Ascomycota</taxon>
        <taxon>Pezizomycotina</taxon>
        <taxon>Sordariomycetes</taxon>
        <taxon>Xylariomycetidae</taxon>
        <taxon>Amphisphaeriales</taxon>
        <taxon>Apiosporaceae</taxon>
        <taxon>Apiospora</taxon>
    </lineage>
</organism>
<proteinExistence type="predicted"/>
<evidence type="ECO:0000313" key="1">
    <source>
        <dbReference type="EMBL" id="KAK8067020.1"/>
    </source>
</evidence>
<accession>A0ABR1V770</accession>
<sequence>MEKLEPATLDGPLFIGQAKQVKRCLAVKQRVNVEAFEESQDLRKDSRDEGGPSAAEVTTRLLAEDAKPSKSSRSVNAGGAIAAQIVGIPLPTVV</sequence>
<dbReference type="GeneID" id="92051141"/>
<reference evidence="1 2" key="1">
    <citation type="submission" date="2023-01" db="EMBL/GenBank/DDBJ databases">
        <title>Analysis of 21 Apiospora genomes using comparative genomics revels a genus with tremendous synthesis potential of carbohydrate active enzymes and secondary metabolites.</title>
        <authorList>
            <person name="Sorensen T."/>
        </authorList>
    </citation>
    <scope>NUCLEOTIDE SEQUENCE [LARGE SCALE GENOMIC DNA]</scope>
    <source>
        <strain evidence="1 2">CBS 114990</strain>
    </source>
</reference>
<dbReference type="EMBL" id="JAQQWN010000009">
    <property type="protein sequence ID" value="KAK8067020.1"/>
    <property type="molecule type" value="Genomic_DNA"/>
</dbReference>
<protein>
    <submittedName>
        <fullName evidence="1">Uncharacterized protein</fullName>
    </submittedName>
</protein>